<dbReference type="VEuPathDB" id="FungiDB:AMAG_10281"/>
<dbReference type="Pfam" id="PF00149">
    <property type="entry name" value="Metallophos"/>
    <property type="match status" value="1"/>
</dbReference>
<keyword evidence="5" id="KW-0158">Chromosome</keyword>
<dbReference type="GO" id="GO:0007095">
    <property type="term" value="P:mitotic G2 DNA damage checkpoint signaling"/>
    <property type="evidence" value="ECO:0007669"/>
    <property type="project" value="TreeGrafter"/>
</dbReference>
<keyword evidence="21" id="KW-1185">Reference proteome</keyword>
<evidence type="ECO:0000256" key="6">
    <source>
        <dbReference type="ARBA" id="ARBA00022722"/>
    </source>
</evidence>
<dbReference type="InterPro" id="IPR038487">
    <property type="entry name" value="Mre11_capping_dom"/>
</dbReference>
<keyword evidence="11 17" id="KW-0269">Exonuclease</keyword>
<dbReference type="PANTHER" id="PTHR10139:SF1">
    <property type="entry name" value="DOUBLE-STRAND BREAK REPAIR PROTEIN MRE11"/>
    <property type="match status" value="1"/>
</dbReference>
<evidence type="ECO:0000256" key="9">
    <source>
        <dbReference type="ARBA" id="ARBA00022763"/>
    </source>
</evidence>
<dbReference type="InterPro" id="IPR029052">
    <property type="entry name" value="Metallo-depent_PP-like"/>
</dbReference>
<organism evidence="20 21">
    <name type="scientific">Allomyces macrogynus (strain ATCC 38327)</name>
    <name type="common">Allomyces javanicus var. macrogynus</name>
    <dbReference type="NCBI Taxonomy" id="578462"/>
    <lineage>
        <taxon>Eukaryota</taxon>
        <taxon>Fungi</taxon>
        <taxon>Fungi incertae sedis</taxon>
        <taxon>Blastocladiomycota</taxon>
        <taxon>Blastocladiomycetes</taxon>
        <taxon>Blastocladiales</taxon>
        <taxon>Blastocladiaceae</taxon>
        <taxon>Allomyces</taxon>
    </lineage>
</organism>
<feature type="compositionally biased region" description="Low complexity" evidence="18">
    <location>
        <begin position="505"/>
        <end position="520"/>
    </location>
</feature>
<dbReference type="OrthoDB" id="30417at2759"/>
<dbReference type="AlphaFoldDB" id="A0A0L0STY9"/>
<dbReference type="GO" id="GO:0030145">
    <property type="term" value="F:manganese ion binding"/>
    <property type="evidence" value="ECO:0007669"/>
    <property type="project" value="InterPro"/>
</dbReference>
<evidence type="ECO:0000256" key="14">
    <source>
        <dbReference type="ARBA" id="ARBA00023242"/>
    </source>
</evidence>
<comment type="subcellular location">
    <subcellularLocation>
        <location evidence="3">Chromosome</location>
    </subcellularLocation>
    <subcellularLocation>
        <location evidence="2">Nucleus</location>
    </subcellularLocation>
</comment>
<dbReference type="InterPro" id="IPR003701">
    <property type="entry name" value="Mre11"/>
</dbReference>
<evidence type="ECO:0000256" key="15">
    <source>
        <dbReference type="ARBA" id="ARBA00023254"/>
    </source>
</evidence>
<feature type="compositionally biased region" description="Low complexity" evidence="18">
    <location>
        <begin position="528"/>
        <end position="543"/>
    </location>
</feature>
<evidence type="ECO:0000313" key="21">
    <source>
        <dbReference type="Proteomes" id="UP000054350"/>
    </source>
</evidence>
<reference evidence="21" key="2">
    <citation type="submission" date="2009-11" db="EMBL/GenBank/DDBJ databases">
        <title>The Genome Sequence of Allomyces macrogynus strain ATCC 38327.</title>
        <authorList>
            <consortium name="The Broad Institute Genome Sequencing Platform"/>
            <person name="Russ C."/>
            <person name="Cuomo C."/>
            <person name="Shea T."/>
            <person name="Young S.K."/>
            <person name="Zeng Q."/>
            <person name="Koehrsen M."/>
            <person name="Haas B."/>
            <person name="Borodovsky M."/>
            <person name="Guigo R."/>
            <person name="Alvarado L."/>
            <person name="Berlin A."/>
            <person name="Borenstein D."/>
            <person name="Chen Z."/>
            <person name="Engels R."/>
            <person name="Freedman E."/>
            <person name="Gellesch M."/>
            <person name="Goldberg J."/>
            <person name="Griggs A."/>
            <person name="Gujja S."/>
            <person name="Heiman D."/>
            <person name="Hepburn T."/>
            <person name="Howarth C."/>
            <person name="Jen D."/>
            <person name="Larson L."/>
            <person name="Lewis B."/>
            <person name="Mehta T."/>
            <person name="Park D."/>
            <person name="Pearson M."/>
            <person name="Roberts A."/>
            <person name="Saif S."/>
            <person name="Shenoy N."/>
            <person name="Sisk P."/>
            <person name="Stolte C."/>
            <person name="Sykes S."/>
            <person name="Walk T."/>
            <person name="White J."/>
            <person name="Yandava C."/>
            <person name="Burger G."/>
            <person name="Gray M.W."/>
            <person name="Holland P.W.H."/>
            <person name="King N."/>
            <person name="Lang F.B.F."/>
            <person name="Roger A.J."/>
            <person name="Ruiz-Trillo I."/>
            <person name="Lander E."/>
            <person name="Nusbaum C."/>
        </authorList>
    </citation>
    <scope>NUCLEOTIDE SEQUENCE [LARGE SCALE GENOMIC DNA]</scope>
    <source>
        <strain evidence="21">ATCC 38327</strain>
    </source>
</reference>
<keyword evidence="12 17" id="KW-0234">DNA repair</keyword>
<protein>
    <submittedName>
        <fullName evidence="20">DNA repair protein (Mre11)</fullName>
    </submittedName>
</protein>
<name>A0A0L0STY9_ALLM3</name>
<dbReference type="GO" id="GO:0000014">
    <property type="term" value="F:single-stranded DNA endodeoxyribonuclease activity"/>
    <property type="evidence" value="ECO:0007669"/>
    <property type="project" value="TreeGrafter"/>
</dbReference>
<evidence type="ECO:0000256" key="18">
    <source>
        <dbReference type="SAM" id="MobiDB-lite"/>
    </source>
</evidence>
<dbReference type="Proteomes" id="UP000054350">
    <property type="component" value="Unassembled WGS sequence"/>
</dbReference>
<evidence type="ECO:0000256" key="4">
    <source>
        <dbReference type="ARBA" id="ARBA00009028"/>
    </source>
</evidence>
<dbReference type="GO" id="GO:0097552">
    <property type="term" value="P:mitochondrial double-strand break repair via homologous recombination"/>
    <property type="evidence" value="ECO:0007669"/>
    <property type="project" value="TreeGrafter"/>
</dbReference>
<dbReference type="PANTHER" id="PTHR10139">
    <property type="entry name" value="DOUBLE-STRAND BREAK REPAIR PROTEIN MRE11"/>
    <property type="match status" value="1"/>
</dbReference>
<dbReference type="STRING" id="578462.A0A0L0STY9"/>
<keyword evidence="9 17" id="KW-0227">DNA damage</keyword>
<proteinExistence type="inferred from homology"/>
<dbReference type="GO" id="GO:0042138">
    <property type="term" value="P:meiotic DNA double-strand break formation"/>
    <property type="evidence" value="ECO:0007669"/>
    <property type="project" value="TreeGrafter"/>
</dbReference>
<dbReference type="SMART" id="SM01347">
    <property type="entry name" value="Mre11_DNA_bind"/>
    <property type="match status" value="1"/>
</dbReference>
<dbReference type="FunFam" id="3.60.21.10:FF:000011">
    <property type="entry name" value="Double-strand break repair protein"/>
    <property type="match status" value="1"/>
</dbReference>
<accession>A0A0L0STY9</accession>
<keyword evidence="15 17" id="KW-0469">Meiosis</keyword>
<dbReference type="InterPro" id="IPR007281">
    <property type="entry name" value="Mre11_DNA-bd"/>
</dbReference>
<sequence length="553" mass="61309">MILLGGDLFHDNKPSRKTLHSTMELLRAYCLGDRPCALDILSDQSINFPNRFATVNYQDPNLNVAMPIFSIHGNHDDPSGDGNLAALDLLSVTGLVNYFGRQREADAITMTPILLRKGATKLALYGLGNVRDERLHRTFLHKKVKMLRPLEATDEWFNLMTIHQNRVPHGKTNYIPETFLDPFVHLVLWGHEHECCIDPVFNSQQEFYVTQPGSSIATSLNEGEAVEKHVAVLRIHQTSFELEKIRLTSVRPFVIRDLVLGAVENLREGDMKAATKLIVATIEDMVSSAVDEWVAEHPNLGPADAPVPLVRLKVEYTGFSTFNPQRFGQQFVGKVANPKDVVLFYRKRRAHVPKEAKAAAAPRAATAEELRVTLPDKLDQVRMEDLVNDLLDRQKLEVLPERELGDAVRMFVEKHDNEAIKEFVNGSLDQVRGTLVDAKPPSEDVMRQTIAAAKQMRNETYSADATLERMLATRRGAVGEGAADGDDALMSDAEPPAPAPRGRAKAATTKSTTKSTTATRGRGRGRAAAKTATAATTRKTMAASRKRRVEVSD</sequence>
<dbReference type="GO" id="GO:0006303">
    <property type="term" value="P:double-strand break repair via nonhomologous end joining"/>
    <property type="evidence" value="ECO:0007669"/>
    <property type="project" value="TreeGrafter"/>
</dbReference>
<dbReference type="GO" id="GO:0008296">
    <property type="term" value="F:3'-5'-DNA exonuclease activity"/>
    <property type="evidence" value="ECO:0007669"/>
    <property type="project" value="InterPro"/>
</dbReference>
<dbReference type="PIRSF" id="PIRSF000882">
    <property type="entry name" value="DSB_repair_MRE11"/>
    <property type="match status" value="1"/>
</dbReference>
<dbReference type="eggNOG" id="KOG2310">
    <property type="taxonomic scope" value="Eukaryota"/>
</dbReference>
<dbReference type="GO" id="GO:0000723">
    <property type="term" value="P:telomere maintenance"/>
    <property type="evidence" value="ECO:0007669"/>
    <property type="project" value="TreeGrafter"/>
</dbReference>
<feature type="compositionally biased region" description="Basic residues" evidence="18">
    <location>
        <begin position="544"/>
        <end position="553"/>
    </location>
</feature>
<evidence type="ECO:0000256" key="10">
    <source>
        <dbReference type="ARBA" id="ARBA00022801"/>
    </source>
</evidence>
<evidence type="ECO:0000256" key="17">
    <source>
        <dbReference type="RuleBase" id="RU003447"/>
    </source>
</evidence>
<feature type="domain" description="Mre11 DNA-binding" evidence="19">
    <location>
        <begin position="240"/>
        <end position="411"/>
    </location>
</feature>
<evidence type="ECO:0000256" key="12">
    <source>
        <dbReference type="ARBA" id="ARBA00023204"/>
    </source>
</evidence>
<dbReference type="GO" id="GO:0035861">
    <property type="term" value="C:site of double-strand break"/>
    <property type="evidence" value="ECO:0007669"/>
    <property type="project" value="TreeGrafter"/>
</dbReference>
<dbReference type="Gene3D" id="3.60.21.10">
    <property type="match status" value="1"/>
</dbReference>
<dbReference type="SUPFAM" id="SSF56300">
    <property type="entry name" value="Metallo-dependent phosphatases"/>
    <property type="match status" value="1"/>
</dbReference>
<dbReference type="GO" id="GO:0031573">
    <property type="term" value="P:mitotic intra-S DNA damage checkpoint signaling"/>
    <property type="evidence" value="ECO:0007669"/>
    <property type="project" value="TreeGrafter"/>
</dbReference>
<comment type="similarity">
    <text evidence="4 17">Belongs to the MRE11/RAD32 family.</text>
</comment>
<dbReference type="InterPro" id="IPR004843">
    <property type="entry name" value="Calcineurin-like_PHP"/>
</dbReference>
<keyword evidence="14 17" id="KW-0539">Nucleus</keyword>
<keyword evidence="10 17" id="KW-0378">Hydrolase</keyword>
<keyword evidence="8 17" id="KW-0255">Endonuclease</keyword>
<dbReference type="NCBIfam" id="TIGR00583">
    <property type="entry name" value="mre11"/>
    <property type="match status" value="1"/>
</dbReference>
<dbReference type="GO" id="GO:0000724">
    <property type="term" value="P:double-strand break repair via homologous recombination"/>
    <property type="evidence" value="ECO:0007669"/>
    <property type="project" value="TreeGrafter"/>
</dbReference>
<dbReference type="EMBL" id="GG745349">
    <property type="protein sequence ID" value="KNE66003.1"/>
    <property type="molecule type" value="Genomic_DNA"/>
</dbReference>
<dbReference type="GO" id="GO:0030870">
    <property type="term" value="C:Mre11 complex"/>
    <property type="evidence" value="ECO:0007669"/>
    <property type="project" value="InterPro"/>
</dbReference>
<evidence type="ECO:0000256" key="11">
    <source>
        <dbReference type="ARBA" id="ARBA00022839"/>
    </source>
</evidence>
<evidence type="ECO:0000256" key="13">
    <source>
        <dbReference type="ARBA" id="ARBA00023211"/>
    </source>
</evidence>
<evidence type="ECO:0000313" key="20">
    <source>
        <dbReference type="EMBL" id="KNE66003.1"/>
    </source>
</evidence>
<evidence type="ECO:0000256" key="1">
    <source>
        <dbReference type="ARBA" id="ARBA00001936"/>
    </source>
</evidence>
<reference evidence="20 21" key="1">
    <citation type="submission" date="2009-11" db="EMBL/GenBank/DDBJ databases">
        <title>Annotation of Allomyces macrogynus ATCC 38327.</title>
        <authorList>
            <consortium name="The Broad Institute Genome Sequencing Platform"/>
            <person name="Russ C."/>
            <person name="Cuomo C."/>
            <person name="Burger G."/>
            <person name="Gray M.W."/>
            <person name="Holland P.W.H."/>
            <person name="King N."/>
            <person name="Lang F.B.F."/>
            <person name="Roger A.J."/>
            <person name="Ruiz-Trillo I."/>
            <person name="Young S.K."/>
            <person name="Zeng Q."/>
            <person name="Gargeya S."/>
            <person name="Fitzgerald M."/>
            <person name="Haas B."/>
            <person name="Abouelleil A."/>
            <person name="Alvarado L."/>
            <person name="Arachchi H.M."/>
            <person name="Berlin A."/>
            <person name="Chapman S.B."/>
            <person name="Gearin G."/>
            <person name="Goldberg J."/>
            <person name="Griggs A."/>
            <person name="Gujja S."/>
            <person name="Hansen M."/>
            <person name="Heiman D."/>
            <person name="Howarth C."/>
            <person name="Larimer J."/>
            <person name="Lui A."/>
            <person name="MacDonald P.J.P."/>
            <person name="McCowen C."/>
            <person name="Montmayeur A."/>
            <person name="Murphy C."/>
            <person name="Neiman D."/>
            <person name="Pearson M."/>
            <person name="Priest M."/>
            <person name="Roberts A."/>
            <person name="Saif S."/>
            <person name="Shea T."/>
            <person name="Sisk P."/>
            <person name="Stolte C."/>
            <person name="Sykes S."/>
            <person name="Wortman J."/>
            <person name="Nusbaum C."/>
            <person name="Birren B."/>
        </authorList>
    </citation>
    <scope>NUCLEOTIDE SEQUENCE [LARGE SCALE GENOMIC DNA]</scope>
    <source>
        <strain evidence="20 21">ATCC 38327</strain>
    </source>
</reference>
<dbReference type="Gene3D" id="3.30.110.110">
    <property type="entry name" value="Mre11, capping domain"/>
    <property type="match status" value="1"/>
</dbReference>
<evidence type="ECO:0000259" key="19">
    <source>
        <dbReference type="SMART" id="SM01347"/>
    </source>
</evidence>
<evidence type="ECO:0000256" key="8">
    <source>
        <dbReference type="ARBA" id="ARBA00022759"/>
    </source>
</evidence>
<evidence type="ECO:0000256" key="5">
    <source>
        <dbReference type="ARBA" id="ARBA00022454"/>
    </source>
</evidence>
<dbReference type="InterPro" id="IPR041796">
    <property type="entry name" value="Mre11_N"/>
</dbReference>
<dbReference type="CDD" id="cd00840">
    <property type="entry name" value="MPP_Mre11_N"/>
    <property type="match status" value="1"/>
</dbReference>
<evidence type="ECO:0000256" key="2">
    <source>
        <dbReference type="ARBA" id="ARBA00004123"/>
    </source>
</evidence>
<feature type="region of interest" description="Disordered" evidence="18">
    <location>
        <begin position="480"/>
        <end position="553"/>
    </location>
</feature>
<evidence type="ECO:0000256" key="7">
    <source>
        <dbReference type="ARBA" id="ARBA00022723"/>
    </source>
</evidence>
<comment type="cofactor">
    <cofactor evidence="1">
        <name>Mn(2+)</name>
        <dbReference type="ChEBI" id="CHEBI:29035"/>
    </cofactor>
</comment>
<evidence type="ECO:0000256" key="3">
    <source>
        <dbReference type="ARBA" id="ARBA00004286"/>
    </source>
</evidence>
<feature type="active site" description="Proton donor" evidence="16">
    <location>
        <position position="75"/>
    </location>
</feature>
<keyword evidence="7" id="KW-0479">Metal-binding</keyword>
<dbReference type="OMA" id="ESCMFNA"/>
<keyword evidence="6 17" id="KW-0540">Nuclease</keyword>
<evidence type="ECO:0000256" key="16">
    <source>
        <dbReference type="PIRSR" id="PIRSR000882-1"/>
    </source>
</evidence>
<dbReference type="Pfam" id="PF04152">
    <property type="entry name" value="Mre11_DNA_bind"/>
    <property type="match status" value="1"/>
</dbReference>
<keyword evidence="13 17" id="KW-0464">Manganese</keyword>
<gene>
    <name evidence="20" type="ORF">AMAG_10281</name>
</gene>